<sequence>MVMCDYFSASDDDTALRVLDEPGGPDPAGWDVVPLKGIDPVVVMARLEAVLTGCTHEEAAERPRSGQLLSSPEAESAFVVSVSDTLTEALASATPAVLAEAAGPWAETDELRQYGTTAEAATEMLGLLSGLARRARSTGCRLYCWWAL</sequence>
<evidence type="ECO:0000313" key="2">
    <source>
        <dbReference type="Proteomes" id="UP000054024"/>
    </source>
</evidence>
<accession>A0A117PAD8</accession>
<dbReference type="Proteomes" id="UP000054024">
    <property type="component" value="Unassembled WGS sequence"/>
</dbReference>
<gene>
    <name evidence="1" type="ORF">AQI70_15800</name>
</gene>
<organism evidence="1 2">
    <name type="scientific">Streptomyces curacoi</name>
    <dbReference type="NCBI Taxonomy" id="146536"/>
    <lineage>
        <taxon>Bacteria</taxon>
        <taxon>Bacillati</taxon>
        <taxon>Actinomycetota</taxon>
        <taxon>Actinomycetes</taxon>
        <taxon>Kitasatosporales</taxon>
        <taxon>Streptomycetaceae</taxon>
        <taxon>Streptomyces</taxon>
    </lineage>
</organism>
<dbReference type="RefSeq" id="WP_062149505.1">
    <property type="nucleotide sequence ID" value="NZ_KQ947987.1"/>
</dbReference>
<dbReference type="OrthoDB" id="3537879at2"/>
<dbReference type="AlphaFoldDB" id="A0A117PAD8"/>
<comment type="caution">
    <text evidence="1">The sequence shown here is derived from an EMBL/GenBank/DDBJ whole genome shotgun (WGS) entry which is preliminary data.</text>
</comment>
<dbReference type="EMBL" id="LMWJ01000010">
    <property type="protein sequence ID" value="KUM76046.1"/>
    <property type="molecule type" value="Genomic_DNA"/>
</dbReference>
<keyword evidence="2" id="KW-1185">Reference proteome</keyword>
<reference evidence="1 2" key="1">
    <citation type="submission" date="2015-10" db="EMBL/GenBank/DDBJ databases">
        <title>Draft genome sequence of Streptomyces curacoi DSM 40107, type strain for the species Streptomyces curacoi.</title>
        <authorList>
            <person name="Ruckert C."/>
            <person name="Winkler A."/>
            <person name="Kalinowski J."/>
            <person name="Kampfer P."/>
            <person name="Glaeser S."/>
        </authorList>
    </citation>
    <scope>NUCLEOTIDE SEQUENCE [LARGE SCALE GENOMIC DNA]</scope>
    <source>
        <strain evidence="1 2">DSM 40107</strain>
    </source>
</reference>
<protein>
    <recommendedName>
        <fullName evidence="3">DUF1877 domain-containing protein</fullName>
    </recommendedName>
</protein>
<name>A0A117PAD8_9ACTN</name>
<evidence type="ECO:0000313" key="1">
    <source>
        <dbReference type="EMBL" id="KUM76046.1"/>
    </source>
</evidence>
<proteinExistence type="predicted"/>
<evidence type="ECO:0008006" key="3">
    <source>
        <dbReference type="Google" id="ProtNLM"/>
    </source>
</evidence>